<evidence type="ECO:0000256" key="2">
    <source>
        <dbReference type="ARBA" id="ARBA00022448"/>
    </source>
</evidence>
<dbReference type="EMBL" id="LCRX01000006">
    <property type="protein sequence ID" value="KKW42485.1"/>
    <property type="molecule type" value="Genomic_DNA"/>
</dbReference>
<keyword evidence="3 13" id="KW-1003">Cell membrane</keyword>
<evidence type="ECO:0000256" key="1">
    <source>
        <dbReference type="ARBA" id="ARBA00005513"/>
    </source>
</evidence>
<dbReference type="InterPro" id="IPR050059">
    <property type="entry name" value="ATP_synthase_B_chain"/>
</dbReference>
<dbReference type="GO" id="GO:0045259">
    <property type="term" value="C:proton-transporting ATP synthase complex"/>
    <property type="evidence" value="ECO:0007669"/>
    <property type="project" value="UniProtKB-KW"/>
</dbReference>
<keyword evidence="6 13" id="KW-0375">Hydrogen ion transport</keyword>
<dbReference type="InterPro" id="IPR005864">
    <property type="entry name" value="ATP_synth_F0_bsu_bac"/>
</dbReference>
<proteinExistence type="inferred from homology"/>
<dbReference type="GO" id="GO:0046933">
    <property type="term" value="F:proton-transporting ATP synthase activity, rotational mechanism"/>
    <property type="evidence" value="ECO:0007669"/>
    <property type="project" value="UniProtKB-UniRule"/>
</dbReference>
<evidence type="ECO:0000256" key="10">
    <source>
        <dbReference type="ARBA" id="ARBA00023310"/>
    </source>
</evidence>
<keyword evidence="5 13" id="KW-0812">Transmembrane</keyword>
<comment type="function">
    <text evidence="13">Component of the F(0) channel, it forms part of the peripheral stalk, linking F(1) to F(0).</text>
</comment>
<name>A0A0G1YGY5_9BACT</name>
<evidence type="ECO:0000256" key="12">
    <source>
        <dbReference type="ARBA" id="ARBA00037847"/>
    </source>
</evidence>
<keyword evidence="2 13" id="KW-0813">Transport</keyword>
<keyword evidence="9 13" id="KW-0472">Membrane</keyword>
<dbReference type="AlphaFoldDB" id="A0A0G1YGY5"/>
<sequence>MSAVTEIAVTESAPVAELSETTAAEGGVAASLGLNAQLFGWQLLNFAVVALIVWFLILKPLAKKMEERRKIIDDSLDQAREIETRHALSREQYQTAVAEAKAEANRIVASAHDEAAALAGQMKGETKKEIDVLVSQAKKNIELDRQNMQQEVKKEIVDVVIAAVEKILEEKLDEKEDRKLVEGALKSIK</sequence>
<comment type="subcellular location">
    <subcellularLocation>
        <location evidence="13">Cell membrane</location>
        <topology evidence="13">Single-pass membrane protein</topology>
    </subcellularLocation>
    <subcellularLocation>
        <location evidence="12">Endomembrane system</location>
        <topology evidence="12">Single-pass membrane protein</topology>
    </subcellularLocation>
</comment>
<comment type="similarity">
    <text evidence="1 13 14">Belongs to the ATPase B chain family.</text>
</comment>
<evidence type="ECO:0000256" key="8">
    <source>
        <dbReference type="ARBA" id="ARBA00023065"/>
    </source>
</evidence>
<evidence type="ECO:0000256" key="9">
    <source>
        <dbReference type="ARBA" id="ARBA00023136"/>
    </source>
</evidence>
<protein>
    <recommendedName>
        <fullName evidence="13">ATP synthase subunit b</fullName>
    </recommendedName>
    <alternativeName>
        <fullName evidence="13">ATP synthase F(0) sector subunit b</fullName>
    </alternativeName>
    <alternativeName>
        <fullName evidence="13">ATPase subunit I</fullName>
    </alternativeName>
    <alternativeName>
        <fullName evidence="13">F-type ATPase subunit b</fullName>
        <shortName evidence="13">F-ATPase subunit b</shortName>
    </alternativeName>
</protein>
<dbReference type="GO" id="GO:0005886">
    <property type="term" value="C:plasma membrane"/>
    <property type="evidence" value="ECO:0007669"/>
    <property type="project" value="UniProtKB-SubCell"/>
</dbReference>
<dbReference type="CDD" id="cd06503">
    <property type="entry name" value="ATP-synt_Fo_b"/>
    <property type="match status" value="1"/>
</dbReference>
<dbReference type="Gene3D" id="6.10.250.1580">
    <property type="match status" value="1"/>
</dbReference>
<dbReference type="GO" id="GO:0012505">
    <property type="term" value="C:endomembrane system"/>
    <property type="evidence" value="ECO:0007669"/>
    <property type="project" value="UniProtKB-SubCell"/>
</dbReference>
<dbReference type="HAMAP" id="MF_01398">
    <property type="entry name" value="ATP_synth_b_bprime"/>
    <property type="match status" value="1"/>
</dbReference>
<keyword evidence="7 13" id="KW-1133">Transmembrane helix</keyword>
<organism evidence="15 16">
    <name type="scientific">Candidatus Magasanikbacteria bacterium GW2011_GWA2_56_11</name>
    <dbReference type="NCBI Taxonomy" id="1619044"/>
    <lineage>
        <taxon>Bacteria</taxon>
        <taxon>Candidatus Magasanikiibacteriota</taxon>
    </lineage>
</organism>
<evidence type="ECO:0000256" key="14">
    <source>
        <dbReference type="RuleBase" id="RU003848"/>
    </source>
</evidence>
<evidence type="ECO:0000313" key="16">
    <source>
        <dbReference type="Proteomes" id="UP000033870"/>
    </source>
</evidence>
<evidence type="ECO:0000256" key="3">
    <source>
        <dbReference type="ARBA" id="ARBA00022475"/>
    </source>
</evidence>
<dbReference type="Proteomes" id="UP000033870">
    <property type="component" value="Unassembled WGS sequence"/>
</dbReference>
<dbReference type="InterPro" id="IPR002146">
    <property type="entry name" value="ATP_synth_b/b'su_bac/chlpt"/>
</dbReference>
<keyword evidence="8 13" id="KW-0406">Ion transport</keyword>
<evidence type="ECO:0000256" key="4">
    <source>
        <dbReference type="ARBA" id="ARBA00022547"/>
    </source>
</evidence>
<comment type="caution">
    <text evidence="15">The sequence shown here is derived from an EMBL/GenBank/DDBJ whole genome shotgun (WGS) entry which is preliminary data.</text>
</comment>
<evidence type="ECO:0000313" key="15">
    <source>
        <dbReference type="EMBL" id="KKW42485.1"/>
    </source>
</evidence>
<dbReference type="STRING" id="1619044.UY92_C0006G0046"/>
<dbReference type="PANTHER" id="PTHR33445">
    <property type="entry name" value="ATP SYNTHASE SUBUNIT B', CHLOROPLASTIC"/>
    <property type="match status" value="1"/>
</dbReference>
<keyword evidence="4 13" id="KW-0138">CF(0)</keyword>
<dbReference type="Pfam" id="PF00430">
    <property type="entry name" value="ATP-synt_B"/>
    <property type="match status" value="1"/>
</dbReference>
<feature type="transmembrane region" description="Helical" evidence="13">
    <location>
        <begin position="39"/>
        <end position="58"/>
    </location>
</feature>
<gene>
    <name evidence="13" type="primary">atpF</name>
    <name evidence="15" type="ORF">UY92_C0006G0046</name>
</gene>
<reference evidence="15 16" key="1">
    <citation type="journal article" date="2015" name="Nature">
        <title>rRNA introns, odd ribosomes, and small enigmatic genomes across a large radiation of phyla.</title>
        <authorList>
            <person name="Brown C.T."/>
            <person name="Hug L.A."/>
            <person name="Thomas B.C."/>
            <person name="Sharon I."/>
            <person name="Castelle C.J."/>
            <person name="Singh A."/>
            <person name="Wilkins M.J."/>
            <person name="Williams K.H."/>
            <person name="Banfield J.F."/>
        </authorList>
    </citation>
    <scope>NUCLEOTIDE SEQUENCE [LARGE SCALE GENOMIC DNA]</scope>
</reference>
<evidence type="ECO:0000256" key="7">
    <source>
        <dbReference type="ARBA" id="ARBA00022989"/>
    </source>
</evidence>
<evidence type="ECO:0000256" key="5">
    <source>
        <dbReference type="ARBA" id="ARBA00022692"/>
    </source>
</evidence>
<dbReference type="GO" id="GO:0046961">
    <property type="term" value="F:proton-transporting ATPase activity, rotational mechanism"/>
    <property type="evidence" value="ECO:0007669"/>
    <property type="project" value="TreeGrafter"/>
</dbReference>
<comment type="function">
    <text evidence="11 13">F(1)F(0) ATP synthase produces ATP from ADP in the presence of a proton or sodium gradient. F-type ATPases consist of two structural domains, F(1) containing the extramembraneous catalytic core and F(0) containing the membrane proton channel, linked together by a central stalk and a peripheral stalk. During catalysis, ATP synthesis in the catalytic domain of F(1) is coupled via a rotary mechanism of the central stalk subunits to proton translocation.</text>
</comment>
<evidence type="ECO:0000256" key="11">
    <source>
        <dbReference type="ARBA" id="ARBA00025198"/>
    </source>
</evidence>
<dbReference type="SUPFAM" id="SSF81573">
    <property type="entry name" value="F1F0 ATP synthase subunit B, membrane domain"/>
    <property type="match status" value="1"/>
</dbReference>
<accession>A0A0G1YGY5</accession>
<dbReference type="PANTHER" id="PTHR33445:SF1">
    <property type="entry name" value="ATP SYNTHASE SUBUNIT B"/>
    <property type="match status" value="1"/>
</dbReference>
<dbReference type="NCBIfam" id="TIGR01144">
    <property type="entry name" value="ATP_synt_b"/>
    <property type="match status" value="1"/>
</dbReference>
<keyword evidence="10 13" id="KW-0066">ATP synthesis</keyword>
<evidence type="ECO:0000256" key="13">
    <source>
        <dbReference type="HAMAP-Rule" id="MF_01398"/>
    </source>
</evidence>
<evidence type="ECO:0000256" key="6">
    <source>
        <dbReference type="ARBA" id="ARBA00022781"/>
    </source>
</evidence>
<dbReference type="InterPro" id="IPR028987">
    <property type="entry name" value="ATP_synth_B-like_membr_sf"/>
</dbReference>
<comment type="subunit">
    <text evidence="13">F-type ATPases have 2 components, F(1) - the catalytic core - and F(0) - the membrane proton channel. F(1) has five subunits: alpha(3), beta(3), gamma(1), delta(1), epsilon(1). F(0) has three main subunits: a(1), b(2) and c(10-14). The alpha and beta chains form an alternating ring which encloses part of the gamma chain. F(1) is attached to F(0) by a central stalk formed by the gamma and epsilon chains, while a peripheral stalk is formed by the delta and b chains.</text>
</comment>